<accession>D7E9Z9</accession>
<proteinExistence type="predicted"/>
<keyword evidence="1 2" id="KW-0597">Phosphoprotein</keyword>
<dbReference type="GeneID" id="9347214"/>
<dbReference type="GO" id="GO:0000155">
    <property type="term" value="F:phosphorelay sensor kinase activity"/>
    <property type="evidence" value="ECO:0007669"/>
    <property type="project" value="TreeGrafter"/>
</dbReference>
<dbReference type="InterPro" id="IPR001789">
    <property type="entry name" value="Sig_transdc_resp-reg_receiver"/>
</dbReference>
<organism evidence="4 5">
    <name type="scientific">Methanohalobium evestigatum (strain ATCC BAA-1072 / DSM 3721 / NBRC 107634 / OCM 161 / Z-7303)</name>
    <dbReference type="NCBI Taxonomy" id="644295"/>
    <lineage>
        <taxon>Archaea</taxon>
        <taxon>Methanobacteriati</taxon>
        <taxon>Methanobacteriota</taxon>
        <taxon>Stenosarchaea group</taxon>
        <taxon>Methanomicrobia</taxon>
        <taxon>Methanosarcinales</taxon>
        <taxon>Methanosarcinaceae</taxon>
        <taxon>Methanohalobium</taxon>
    </lineage>
</organism>
<dbReference type="EMBL" id="CP002069">
    <property type="protein sequence ID" value="ADI74421.1"/>
    <property type="molecule type" value="Genomic_DNA"/>
</dbReference>
<evidence type="ECO:0000256" key="2">
    <source>
        <dbReference type="PROSITE-ProRule" id="PRU00169"/>
    </source>
</evidence>
<dbReference type="OrthoDB" id="9652at2157"/>
<evidence type="ECO:0000313" key="4">
    <source>
        <dbReference type="EMBL" id="ADI74421.1"/>
    </source>
</evidence>
<dbReference type="InterPro" id="IPR011006">
    <property type="entry name" value="CheY-like_superfamily"/>
</dbReference>
<dbReference type="HOGENOM" id="CLU_938793_0_0_2"/>
<dbReference type="Gene3D" id="3.30.1380.20">
    <property type="entry name" value="Trafficking protein particle complex subunit 3"/>
    <property type="match status" value="1"/>
</dbReference>
<evidence type="ECO:0000259" key="3">
    <source>
        <dbReference type="PROSITE" id="PS50110"/>
    </source>
</evidence>
<dbReference type="Gene3D" id="3.40.50.2300">
    <property type="match status" value="1"/>
</dbReference>
<keyword evidence="5" id="KW-1185">Reference proteome</keyword>
<dbReference type="PROSITE" id="PS50110">
    <property type="entry name" value="RESPONSE_REGULATORY"/>
    <property type="match status" value="1"/>
</dbReference>
<sequence>MKQNISNILVVDDNPDTITFLKEHLGEGYHIFPAYDGSHIIDTLKSNDIDVILLDVMTPYIDGFEICGNIKNDENLNYIPVILVTALSDRENVIKGLNAGADDFISKPVDYEVLKARIKSLNRVKKLHDELIAKYDELYKKEQIRDIFIEIMPLLLKSHSPDKKRILIQQMLDKVEIFFTNCYQKSGQFCDDDGLDSKKINPENIEYGCCELMGHLGGSFETYKSDKNDVLFVVNGTVCPWGVQQAKLNPVLCNLTKGIIERITKKAFNNSKVQTIKTMGNGDDCCQFEIIEFKK</sequence>
<protein>
    <submittedName>
        <fullName evidence="4">Response regulator receiver protein</fullName>
    </submittedName>
</protein>
<gene>
    <name evidence="4" type="ordered locus">Metev_1574</name>
</gene>
<dbReference type="AlphaFoldDB" id="D7E9Z9"/>
<dbReference type="PANTHER" id="PTHR43547">
    <property type="entry name" value="TWO-COMPONENT HISTIDINE KINASE"/>
    <property type="match status" value="1"/>
</dbReference>
<reference evidence="4 5" key="1">
    <citation type="submission" date="2010-06" db="EMBL/GenBank/DDBJ databases">
        <title>Complete sequence chromosome of Methanohalobium evestigatum Z-7303.</title>
        <authorList>
            <consortium name="US DOE Joint Genome Institute"/>
            <person name="Lucas S."/>
            <person name="Copeland A."/>
            <person name="Lapidus A."/>
            <person name="Cheng J.-F."/>
            <person name="Bruce D."/>
            <person name="Goodwin L."/>
            <person name="Pitluck S."/>
            <person name="Saunders E."/>
            <person name="Detter J.C."/>
            <person name="Han C."/>
            <person name="Tapia R."/>
            <person name="Land M."/>
            <person name="Hauser L."/>
            <person name="Kyrpides N."/>
            <person name="Mikhailova N."/>
            <person name="Sieprawska-Lupa M."/>
            <person name="Whitman W.B."/>
            <person name="Anderson I."/>
            <person name="Woyke T."/>
        </authorList>
    </citation>
    <scope>NUCLEOTIDE SEQUENCE [LARGE SCALE GENOMIC DNA]</scope>
    <source>
        <strain evidence="5">ATCC BAA-1072 / DSM 3721 / NBRC 107634 / OCM 161 / Z-7303</strain>
    </source>
</reference>
<dbReference type="Proteomes" id="UP000000391">
    <property type="component" value="Chromosome"/>
</dbReference>
<dbReference type="RefSeq" id="WP_013194986.1">
    <property type="nucleotide sequence ID" value="NC_014253.1"/>
</dbReference>
<dbReference type="InterPro" id="IPR041359">
    <property type="entry name" value="MetOD1"/>
</dbReference>
<evidence type="ECO:0000256" key="1">
    <source>
        <dbReference type="ARBA" id="ARBA00022553"/>
    </source>
</evidence>
<dbReference type="STRING" id="644295.Metev_1574"/>
<feature type="modified residue" description="4-aspartylphosphate" evidence="2">
    <location>
        <position position="55"/>
    </location>
</feature>
<dbReference type="Pfam" id="PF00072">
    <property type="entry name" value="Response_reg"/>
    <property type="match status" value="1"/>
</dbReference>
<dbReference type="PANTHER" id="PTHR43547:SF2">
    <property type="entry name" value="HYBRID SIGNAL TRANSDUCTION HISTIDINE KINASE C"/>
    <property type="match status" value="1"/>
</dbReference>
<dbReference type="SUPFAM" id="SSF111126">
    <property type="entry name" value="Ligand-binding domain in the NO signalling and Golgi transport"/>
    <property type="match status" value="1"/>
</dbReference>
<dbReference type="SUPFAM" id="SSF52172">
    <property type="entry name" value="CheY-like"/>
    <property type="match status" value="1"/>
</dbReference>
<name>D7E9Z9_METEZ</name>
<feature type="domain" description="Response regulatory" evidence="3">
    <location>
        <begin position="7"/>
        <end position="122"/>
    </location>
</feature>
<dbReference type="SMART" id="SM00448">
    <property type="entry name" value="REC"/>
    <property type="match status" value="1"/>
</dbReference>
<dbReference type="KEGG" id="mev:Metev_1574"/>
<dbReference type="Pfam" id="PF18546">
    <property type="entry name" value="MetOD1"/>
    <property type="match status" value="1"/>
</dbReference>
<evidence type="ECO:0000313" key="5">
    <source>
        <dbReference type="Proteomes" id="UP000000391"/>
    </source>
</evidence>
<dbReference type="InterPro" id="IPR024096">
    <property type="entry name" value="NO_sig/Golgi_transp_ligand-bd"/>
</dbReference>